<protein>
    <submittedName>
        <fullName evidence="1">Uncharacterized protein</fullName>
    </submittedName>
</protein>
<dbReference type="Proteomes" id="UP000814128">
    <property type="component" value="Unassembled WGS sequence"/>
</dbReference>
<proteinExistence type="predicted"/>
<evidence type="ECO:0000313" key="1">
    <source>
        <dbReference type="EMBL" id="KAI0028129.1"/>
    </source>
</evidence>
<comment type="caution">
    <text evidence="1">The sequence shown here is derived from an EMBL/GenBank/DDBJ whole genome shotgun (WGS) entry which is preliminary data.</text>
</comment>
<sequence length="506" mass="56229">MSRRSHISALVPLVSRRLTRFESTLASGYAAERNSQTAVEGIHQSPSQHFSKTAADATAEAVERAIERAVKRAAENRVLLDGPDHRKSQSSPAVDADLSGRYSIKYQAVLTLTASKLTKMDFIDASGANVLLLGLGATRKDILPPNIYLRYLMNPELSVFPPGTRGFVYYNPPTSQVHYPPLGLIDHGHLRFRLVEGTDPRKHFSKGRDLLMPDGTPWRPAPGLAPPGHNIKPFGMSAVTLRDRVLWDGLVTQDELDTWCSGPSVLRELGQRFLFNFKAQPGFLVKTEGAKGKRCSRWGPLFHMDQTLNYRPRRIWKSGGFYTCSPTDLHVDACVVSSPGIAICHLEPIGFHDDVITDLGMRVDEIIEPFVPLPGPPLPFEIPTTGSMYPPFTPYSTLRYAVLHLGYDTRVSRVFFKLANPNVVREQTTARTLPVIEYGEGVESSHETPSSGYVQLPPNRASRADNYGPVSGDCGCPDNPLLDRKLWQTTPPKFTEEIMKLAMHYK</sequence>
<reference evidence="1" key="1">
    <citation type="submission" date="2021-02" db="EMBL/GenBank/DDBJ databases">
        <authorList>
            <consortium name="DOE Joint Genome Institute"/>
            <person name="Ahrendt S."/>
            <person name="Looney B.P."/>
            <person name="Miyauchi S."/>
            <person name="Morin E."/>
            <person name="Drula E."/>
            <person name="Courty P.E."/>
            <person name="Chicoki N."/>
            <person name="Fauchery L."/>
            <person name="Kohler A."/>
            <person name="Kuo A."/>
            <person name="Labutti K."/>
            <person name="Pangilinan J."/>
            <person name="Lipzen A."/>
            <person name="Riley R."/>
            <person name="Andreopoulos W."/>
            <person name="He G."/>
            <person name="Johnson J."/>
            <person name="Barry K.W."/>
            <person name="Grigoriev I.V."/>
            <person name="Nagy L."/>
            <person name="Hibbett D."/>
            <person name="Henrissat B."/>
            <person name="Matheny P.B."/>
            <person name="Labbe J."/>
            <person name="Martin F."/>
        </authorList>
    </citation>
    <scope>NUCLEOTIDE SEQUENCE</scope>
    <source>
        <strain evidence="1">EC-137</strain>
    </source>
</reference>
<gene>
    <name evidence="1" type="ORF">K488DRAFT_90067</name>
</gene>
<name>A0ACB8Q8J3_9AGAM</name>
<reference evidence="1" key="2">
    <citation type="journal article" date="2022" name="New Phytol.">
        <title>Evolutionary transition to the ectomycorrhizal habit in the genomes of a hyperdiverse lineage of mushroom-forming fungi.</title>
        <authorList>
            <person name="Looney B."/>
            <person name="Miyauchi S."/>
            <person name="Morin E."/>
            <person name="Drula E."/>
            <person name="Courty P.E."/>
            <person name="Kohler A."/>
            <person name="Kuo A."/>
            <person name="LaButti K."/>
            <person name="Pangilinan J."/>
            <person name="Lipzen A."/>
            <person name="Riley R."/>
            <person name="Andreopoulos W."/>
            <person name="He G."/>
            <person name="Johnson J."/>
            <person name="Nolan M."/>
            <person name="Tritt A."/>
            <person name="Barry K.W."/>
            <person name="Grigoriev I.V."/>
            <person name="Nagy L.G."/>
            <person name="Hibbett D."/>
            <person name="Henrissat B."/>
            <person name="Matheny P.B."/>
            <person name="Labbe J."/>
            <person name="Martin F.M."/>
        </authorList>
    </citation>
    <scope>NUCLEOTIDE SEQUENCE</scope>
    <source>
        <strain evidence="1">EC-137</strain>
    </source>
</reference>
<organism evidence="1 2">
    <name type="scientific">Vararia minispora EC-137</name>
    <dbReference type="NCBI Taxonomy" id="1314806"/>
    <lineage>
        <taxon>Eukaryota</taxon>
        <taxon>Fungi</taxon>
        <taxon>Dikarya</taxon>
        <taxon>Basidiomycota</taxon>
        <taxon>Agaricomycotina</taxon>
        <taxon>Agaricomycetes</taxon>
        <taxon>Russulales</taxon>
        <taxon>Lachnocladiaceae</taxon>
        <taxon>Vararia</taxon>
    </lineage>
</organism>
<evidence type="ECO:0000313" key="2">
    <source>
        <dbReference type="Proteomes" id="UP000814128"/>
    </source>
</evidence>
<keyword evidence="2" id="KW-1185">Reference proteome</keyword>
<accession>A0ACB8Q8J3</accession>
<dbReference type="EMBL" id="MU273789">
    <property type="protein sequence ID" value="KAI0028129.1"/>
    <property type="molecule type" value="Genomic_DNA"/>
</dbReference>